<dbReference type="InterPro" id="IPR047658">
    <property type="entry name" value="IS4-like_transpos"/>
</dbReference>
<evidence type="ECO:0000313" key="3">
    <source>
        <dbReference type="EMBL" id="RCW36785.1"/>
    </source>
</evidence>
<dbReference type="AlphaFoldDB" id="A0A368V941"/>
<name>A0A368V941_9BACT</name>
<comment type="caution">
    <text evidence="3">The sequence shown here is derived from an EMBL/GenBank/DDBJ whole genome shotgun (WGS) entry which is preliminary data.</text>
</comment>
<feature type="transmembrane region" description="Helical" evidence="1">
    <location>
        <begin position="292"/>
        <end position="311"/>
    </location>
</feature>
<keyword evidence="1" id="KW-0812">Transmembrane</keyword>
<feature type="domain" description="Transposase IS4-like" evidence="2">
    <location>
        <begin position="97"/>
        <end position="304"/>
    </location>
</feature>
<dbReference type="Pfam" id="PF01609">
    <property type="entry name" value="DDE_Tnp_1"/>
    <property type="match status" value="1"/>
</dbReference>
<accession>A0A368V941</accession>
<dbReference type="InterPro" id="IPR002559">
    <property type="entry name" value="Transposase_11"/>
</dbReference>
<dbReference type="Gene3D" id="3.90.350.10">
    <property type="entry name" value="Transposase Inhibitor Protein From Tn5, Chain A, domain 1"/>
    <property type="match status" value="1"/>
</dbReference>
<evidence type="ECO:0000256" key="1">
    <source>
        <dbReference type="SAM" id="Phobius"/>
    </source>
</evidence>
<evidence type="ECO:0000313" key="4">
    <source>
        <dbReference type="Proteomes" id="UP000252733"/>
    </source>
</evidence>
<dbReference type="SUPFAM" id="SSF53098">
    <property type="entry name" value="Ribonuclease H-like"/>
    <property type="match status" value="1"/>
</dbReference>
<dbReference type="GO" id="GO:0006313">
    <property type="term" value="P:DNA transposition"/>
    <property type="evidence" value="ECO:0007669"/>
    <property type="project" value="InterPro"/>
</dbReference>
<reference evidence="3 4" key="1">
    <citation type="submission" date="2018-07" db="EMBL/GenBank/DDBJ databases">
        <title>Freshwater and sediment microbial communities from various areas in North America, analyzing microbe dynamics in response to fracking.</title>
        <authorList>
            <person name="Lamendella R."/>
        </authorList>
    </citation>
    <scope>NUCLEOTIDE SEQUENCE [LARGE SCALE GENOMIC DNA]</scope>
    <source>
        <strain evidence="3 4">160A</strain>
    </source>
</reference>
<dbReference type="GO" id="GO:0003677">
    <property type="term" value="F:DNA binding"/>
    <property type="evidence" value="ECO:0007669"/>
    <property type="project" value="InterPro"/>
</dbReference>
<dbReference type="GO" id="GO:0004803">
    <property type="term" value="F:transposase activity"/>
    <property type="evidence" value="ECO:0007669"/>
    <property type="project" value="InterPro"/>
</dbReference>
<sequence length="363" mass="42263">MNTKVDNKYSDLIDSFKTVTGWHKARVKCAVSIICAMCKLQTVSFVKLAQGFEGQTKYESNHRRIQRFFAEFVIDRYLLARLIFSLLPHKPPYKLSLDRTNWKFGKTDINILMLSVCYKGVAMPLLWKMLPKRGNSNAEERKELLNEYIKLFGVTTISSFLGDREFIGEPWFEELIRHKVPFFIRIKENMKVKIPRKGIKRAFWLFNHLRTGQYYHIEGLVYLGKNLVYLSGIKTFNPATGKVEFVIIASFNKQDQALIDYKERWQIETMFKAMKSSGFNLEDTHLNNLDRLTTLIAVVAIAFVWAYLAGIDKHENISPIKVKKHGRRAYSFFKYGLIRIAHAIMNTLNVKEFNDCVKVLSCT</sequence>
<protein>
    <submittedName>
        <fullName evidence="3">DDE family transposase</fullName>
    </submittedName>
</protein>
<dbReference type="RefSeq" id="WP_114436784.1">
    <property type="nucleotide sequence ID" value="NZ_QPIZ01000007.1"/>
</dbReference>
<gene>
    <name evidence="3" type="ORF">DFO77_10776</name>
</gene>
<organism evidence="3 4">
    <name type="scientific">Marinilabilia salmonicolor</name>
    <dbReference type="NCBI Taxonomy" id="989"/>
    <lineage>
        <taxon>Bacteria</taxon>
        <taxon>Pseudomonadati</taxon>
        <taxon>Bacteroidota</taxon>
        <taxon>Bacteroidia</taxon>
        <taxon>Marinilabiliales</taxon>
        <taxon>Marinilabiliaceae</taxon>
        <taxon>Marinilabilia</taxon>
    </lineage>
</organism>
<keyword evidence="1" id="KW-0472">Membrane</keyword>
<dbReference type="EMBL" id="QPIZ01000007">
    <property type="protein sequence ID" value="RCW36785.1"/>
    <property type="molecule type" value="Genomic_DNA"/>
</dbReference>
<dbReference type="Proteomes" id="UP000252733">
    <property type="component" value="Unassembled WGS sequence"/>
</dbReference>
<keyword evidence="1" id="KW-1133">Transmembrane helix</keyword>
<keyword evidence="4" id="KW-1185">Reference proteome</keyword>
<evidence type="ECO:0000259" key="2">
    <source>
        <dbReference type="Pfam" id="PF01609"/>
    </source>
</evidence>
<dbReference type="NCBIfam" id="NF033591">
    <property type="entry name" value="transpos_IS4_2"/>
    <property type="match status" value="1"/>
</dbReference>
<dbReference type="InterPro" id="IPR012337">
    <property type="entry name" value="RNaseH-like_sf"/>
</dbReference>
<proteinExistence type="predicted"/>